<dbReference type="AlphaFoldDB" id="A0A6J7DJ65"/>
<gene>
    <name evidence="5" type="ORF">UFOPK3444_00524</name>
</gene>
<dbReference type="Gene3D" id="3.40.50.300">
    <property type="entry name" value="P-loop containing nucleotide triphosphate hydrolases"/>
    <property type="match status" value="1"/>
</dbReference>
<dbReference type="GO" id="GO:0016887">
    <property type="term" value="F:ATP hydrolysis activity"/>
    <property type="evidence" value="ECO:0007669"/>
    <property type="project" value="InterPro"/>
</dbReference>
<evidence type="ECO:0000313" key="5">
    <source>
        <dbReference type="EMBL" id="CAB4867273.1"/>
    </source>
</evidence>
<dbReference type="PROSITE" id="PS00211">
    <property type="entry name" value="ABC_TRANSPORTER_1"/>
    <property type="match status" value="1"/>
</dbReference>
<dbReference type="InterPro" id="IPR003439">
    <property type="entry name" value="ABC_transporter-like_ATP-bd"/>
</dbReference>
<feature type="domain" description="ABC transporter" evidence="4">
    <location>
        <begin position="5"/>
        <end position="228"/>
    </location>
</feature>
<dbReference type="PANTHER" id="PTHR42788">
    <property type="entry name" value="TAURINE IMPORT ATP-BINDING PROTEIN-RELATED"/>
    <property type="match status" value="1"/>
</dbReference>
<dbReference type="InterPro" id="IPR017871">
    <property type="entry name" value="ABC_transporter-like_CS"/>
</dbReference>
<dbReference type="InterPro" id="IPR003593">
    <property type="entry name" value="AAA+_ATPase"/>
</dbReference>
<dbReference type="PROSITE" id="PS50893">
    <property type="entry name" value="ABC_TRANSPORTER_2"/>
    <property type="match status" value="1"/>
</dbReference>
<evidence type="ECO:0000256" key="2">
    <source>
        <dbReference type="ARBA" id="ARBA00022741"/>
    </source>
</evidence>
<dbReference type="SUPFAM" id="SSF52540">
    <property type="entry name" value="P-loop containing nucleoside triphosphate hydrolases"/>
    <property type="match status" value="1"/>
</dbReference>
<keyword evidence="2" id="KW-0547">Nucleotide-binding</keyword>
<evidence type="ECO:0000256" key="1">
    <source>
        <dbReference type="ARBA" id="ARBA00022448"/>
    </source>
</evidence>
<dbReference type="SMART" id="SM00382">
    <property type="entry name" value="AAA"/>
    <property type="match status" value="1"/>
</dbReference>
<protein>
    <submittedName>
        <fullName evidence="5">Unannotated protein</fullName>
    </submittedName>
</protein>
<proteinExistence type="predicted"/>
<dbReference type="InterPro" id="IPR027417">
    <property type="entry name" value="P-loop_NTPase"/>
</dbReference>
<evidence type="ECO:0000256" key="3">
    <source>
        <dbReference type="ARBA" id="ARBA00022840"/>
    </source>
</evidence>
<evidence type="ECO:0000259" key="4">
    <source>
        <dbReference type="PROSITE" id="PS50893"/>
    </source>
</evidence>
<keyword evidence="1" id="KW-0813">Transport</keyword>
<reference evidence="5" key="1">
    <citation type="submission" date="2020-05" db="EMBL/GenBank/DDBJ databases">
        <authorList>
            <person name="Chiriac C."/>
            <person name="Salcher M."/>
            <person name="Ghai R."/>
            <person name="Kavagutti S V."/>
        </authorList>
    </citation>
    <scope>NUCLEOTIDE SEQUENCE</scope>
</reference>
<organism evidence="5">
    <name type="scientific">freshwater metagenome</name>
    <dbReference type="NCBI Taxonomy" id="449393"/>
    <lineage>
        <taxon>unclassified sequences</taxon>
        <taxon>metagenomes</taxon>
        <taxon>ecological metagenomes</taxon>
    </lineage>
</organism>
<dbReference type="PANTHER" id="PTHR42788:SF2">
    <property type="entry name" value="ABC TRANSPORTER ATP-BINDING PROTEIN"/>
    <property type="match status" value="1"/>
</dbReference>
<dbReference type="Pfam" id="PF00005">
    <property type="entry name" value="ABC_tran"/>
    <property type="match status" value="1"/>
</dbReference>
<dbReference type="InterPro" id="IPR050166">
    <property type="entry name" value="ABC_transporter_ATP-bind"/>
</dbReference>
<accession>A0A6J7DJ65</accession>
<keyword evidence="3" id="KW-0067">ATP-binding</keyword>
<dbReference type="GO" id="GO:0005524">
    <property type="term" value="F:ATP binding"/>
    <property type="evidence" value="ECO:0007669"/>
    <property type="project" value="UniProtKB-KW"/>
</dbReference>
<sequence>MVSTLELTDVSFTRQRRGAQPLAVLDRISLKLEPGETLALVGPNGCGKSTLLELACGLLTPTSGTVQAPPIALMPQRGLLMPWANAVDNAALALRAEGVSRTAARERARDWLVRLGMSEFEDARPHELSGGMRQRLALARTLLAGRPIVALDEPFAALDAISRIEAARWLTSALGESDRSVLLVTHDVEEAAVLADRVVVLSPRPATLVAQVRLAGSVPRLRTSPEVLAAREAILSALGVSG</sequence>
<name>A0A6J7DJ65_9ZZZZ</name>
<dbReference type="EMBL" id="CAFBLU010000006">
    <property type="protein sequence ID" value="CAB4867273.1"/>
    <property type="molecule type" value="Genomic_DNA"/>
</dbReference>